<feature type="domain" description="Methyltransferase" evidence="1">
    <location>
        <begin position="50"/>
        <end position="146"/>
    </location>
</feature>
<gene>
    <name evidence="2" type="ORF">BRLA_c005890</name>
</gene>
<dbReference type="HOGENOM" id="CLU_037990_11_2_9"/>
<dbReference type="InterPro" id="IPR050508">
    <property type="entry name" value="Methyltransf_Superfamily"/>
</dbReference>
<dbReference type="Gene3D" id="3.40.50.150">
    <property type="entry name" value="Vaccinia Virus protein VP39"/>
    <property type="match status" value="1"/>
</dbReference>
<accession>A0A075QX16</accession>
<dbReference type="Pfam" id="PF13649">
    <property type="entry name" value="Methyltransf_25"/>
    <property type="match status" value="1"/>
</dbReference>
<dbReference type="KEGG" id="blr:BRLA_c005890"/>
<dbReference type="GO" id="GO:0043770">
    <property type="term" value="F:demethylmenaquinone methyltransferase activity"/>
    <property type="evidence" value="ECO:0007669"/>
    <property type="project" value="UniProtKB-EC"/>
</dbReference>
<dbReference type="PANTHER" id="PTHR42912:SF80">
    <property type="entry name" value="METHYLTRANSFERASE DOMAIN-CONTAINING PROTEIN"/>
    <property type="match status" value="1"/>
</dbReference>
<dbReference type="GO" id="GO:0032259">
    <property type="term" value="P:methylation"/>
    <property type="evidence" value="ECO:0007669"/>
    <property type="project" value="UniProtKB-KW"/>
</dbReference>
<proteinExistence type="predicted"/>
<reference evidence="2 3" key="1">
    <citation type="journal article" date="2011" name="J. Bacteriol.">
        <title>Genome sequence of Brevibacillus laterosporus LMG 15441, a pathogen of invertebrates.</title>
        <authorList>
            <person name="Djukic M."/>
            <person name="Poehlein A."/>
            <person name="Thurmer A."/>
            <person name="Daniel R."/>
        </authorList>
    </citation>
    <scope>NUCLEOTIDE SEQUENCE [LARGE SCALE GENOMIC DNA]</scope>
    <source>
        <strain evidence="2 3">LMG 15441</strain>
    </source>
</reference>
<dbReference type="EMBL" id="CP007806">
    <property type="protein sequence ID" value="AIG24947.1"/>
    <property type="molecule type" value="Genomic_DNA"/>
</dbReference>
<keyword evidence="3" id="KW-1185">Reference proteome</keyword>
<dbReference type="AlphaFoldDB" id="A0A075QX16"/>
<dbReference type="InterPro" id="IPR041698">
    <property type="entry name" value="Methyltransf_25"/>
</dbReference>
<dbReference type="RefSeq" id="WP_003335581.1">
    <property type="nucleotide sequence ID" value="NZ_CP007806.1"/>
</dbReference>
<dbReference type="EC" id="2.1.1.163" evidence="2"/>
<evidence type="ECO:0000313" key="2">
    <source>
        <dbReference type="EMBL" id="AIG24947.1"/>
    </source>
</evidence>
<keyword evidence="2" id="KW-0489">Methyltransferase</keyword>
<evidence type="ECO:0000259" key="1">
    <source>
        <dbReference type="Pfam" id="PF13649"/>
    </source>
</evidence>
<dbReference type="eggNOG" id="COG2226">
    <property type="taxonomic scope" value="Bacteria"/>
</dbReference>
<organism evidence="2 3">
    <name type="scientific">Brevibacillus laterosporus LMG 15441</name>
    <dbReference type="NCBI Taxonomy" id="1042163"/>
    <lineage>
        <taxon>Bacteria</taxon>
        <taxon>Bacillati</taxon>
        <taxon>Bacillota</taxon>
        <taxon>Bacilli</taxon>
        <taxon>Bacillales</taxon>
        <taxon>Paenibacillaceae</taxon>
        <taxon>Brevibacillus</taxon>
    </lineage>
</organism>
<dbReference type="PANTHER" id="PTHR42912">
    <property type="entry name" value="METHYLTRANSFERASE"/>
    <property type="match status" value="1"/>
</dbReference>
<dbReference type="InterPro" id="IPR029063">
    <property type="entry name" value="SAM-dependent_MTases_sf"/>
</dbReference>
<dbReference type="SUPFAM" id="SSF53335">
    <property type="entry name" value="S-adenosyl-L-methionine-dependent methyltransferases"/>
    <property type="match status" value="1"/>
</dbReference>
<evidence type="ECO:0000313" key="3">
    <source>
        <dbReference type="Proteomes" id="UP000005850"/>
    </source>
</evidence>
<dbReference type="STRING" id="1042163.BRLA_c005890"/>
<protein>
    <submittedName>
        <fullName evidence="2">Demethylmenaquinone methyltransferase</fullName>
        <ecNumber evidence="2">2.1.1.163</ecNumber>
    </submittedName>
</protein>
<dbReference type="Proteomes" id="UP000005850">
    <property type="component" value="Chromosome"/>
</dbReference>
<name>A0A075QX16_BRELA</name>
<keyword evidence="2" id="KW-0808">Transferase</keyword>
<sequence length="219" mass="24877">MKSTGNQDYIPALKFHWLTRLYDPSLWGMKEIAFKGHLVSQANLMPEQRILDLACGTGTLTLMLKQAQPHAEVIGLDADPNILSIARNKAEEQQVALTFRQGMSYELPFEDNHLDHVFSSLFFHHLSREMKRSTLQELWRTLRPGGEVHIIDFGKPHNVVMRAAFFTVQLLDGFETTADHVTDVLPELFKDTGFENVRPIGDFKTRAGSLRAYSARKPA</sequence>
<dbReference type="CDD" id="cd02440">
    <property type="entry name" value="AdoMet_MTases"/>
    <property type="match status" value="1"/>
</dbReference>